<proteinExistence type="predicted"/>
<feature type="non-terminal residue" evidence="1">
    <location>
        <position position="74"/>
    </location>
</feature>
<reference evidence="1 2" key="1">
    <citation type="submission" date="2017-12" db="EMBL/GenBank/DDBJ databases">
        <authorList>
            <person name="Pombert J.-F."/>
            <person name="Haag K.L."/>
            <person name="Ebert D."/>
        </authorList>
    </citation>
    <scope>NUCLEOTIDE SEQUENCE [LARGE SCALE GENOMIC DNA]</scope>
    <source>
        <strain evidence="1">FI-OER-3-3</strain>
    </source>
</reference>
<accession>A0A4Q9KS24</accession>
<dbReference type="EMBL" id="PITJ01002193">
    <property type="protein sequence ID" value="TBT97562.1"/>
    <property type="molecule type" value="Genomic_DNA"/>
</dbReference>
<gene>
    <name evidence="1" type="ORF">CWI37_2193p0020</name>
</gene>
<dbReference type="AlphaFoldDB" id="A0A4Q9KS24"/>
<dbReference type="Gene3D" id="1.20.930.80">
    <property type="match status" value="1"/>
</dbReference>
<protein>
    <submittedName>
        <fullName evidence="1">Uncharacterized protein</fullName>
    </submittedName>
</protein>
<sequence length="74" mass="8812">MKRIKNIETPFILNFYTSLNVKTLNFNDFNDFVTKRLKTLRRIESSLTDLRLLDIKDAMEDNLSHFLCRLVCSQ</sequence>
<name>A0A4Q9KS24_9MICR</name>
<dbReference type="VEuPathDB" id="MicrosporidiaDB:CWI37_2193p0020"/>
<evidence type="ECO:0000313" key="2">
    <source>
        <dbReference type="Proteomes" id="UP000292362"/>
    </source>
</evidence>
<organism evidence="1 2">
    <name type="scientific">Hamiltosporidium tvaerminnensis</name>
    <dbReference type="NCBI Taxonomy" id="1176355"/>
    <lineage>
        <taxon>Eukaryota</taxon>
        <taxon>Fungi</taxon>
        <taxon>Fungi incertae sedis</taxon>
        <taxon>Microsporidia</taxon>
        <taxon>Dubosqiidae</taxon>
        <taxon>Hamiltosporidium</taxon>
    </lineage>
</organism>
<evidence type="ECO:0000313" key="1">
    <source>
        <dbReference type="EMBL" id="TBT97562.1"/>
    </source>
</evidence>
<dbReference type="Proteomes" id="UP000292362">
    <property type="component" value="Unassembled WGS sequence"/>
</dbReference>
<comment type="caution">
    <text evidence="1">The sequence shown here is derived from an EMBL/GenBank/DDBJ whole genome shotgun (WGS) entry which is preliminary data.</text>
</comment>